<name>A0A4Y7PN71_9AGAM</name>
<reference evidence="1 2" key="1">
    <citation type="submission" date="2018-06" db="EMBL/GenBank/DDBJ databases">
        <title>A transcriptomic atlas of mushroom development highlights an independent origin of complex multicellularity.</title>
        <authorList>
            <consortium name="DOE Joint Genome Institute"/>
            <person name="Krizsan K."/>
            <person name="Almasi E."/>
            <person name="Merenyi Z."/>
            <person name="Sahu N."/>
            <person name="Viragh M."/>
            <person name="Koszo T."/>
            <person name="Mondo S."/>
            <person name="Kiss B."/>
            <person name="Balint B."/>
            <person name="Kues U."/>
            <person name="Barry K."/>
            <person name="Hegedus J.C."/>
            <person name="Henrissat B."/>
            <person name="Johnson J."/>
            <person name="Lipzen A."/>
            <person name="Ohm R."/>
            <person name="Nagy I."/>
            <person name="Pangilinan J."/>
            <person name="Yan J."/>
            <person name="Xiong Y."/>
            <person name="Grigoriev I.V."/>
            <person name="Hibbett D.S."/>
            <person name="Nagy L.G."/>
        </authorList>
    </citation>
    <scope>NUCLEOTIDE SEQUENCE [LARGE SCALE GENOMIC DNA]</scope>
    <source>
        <strain evidence="1 2">SZMC22713</strain>
    </source>
</reference>
<sequence length="1841" mass="196276">MARSMEKHKNLSFHALFPTQLRKHYVHSTTTYSRTMSKPRQTVGDTPLPGVVGYDMVYGVTQDIINFQFKFLHATFIPGTKTTYIPQSLDTRPKPGGPGIFGTLGAPFVAISIGADTNFKNIRLFLPVTNGTVVYRDDNDDLQSLSFNSWTLSFLVNIGKTEITPQNINTMLILDSVKQQLNALPSSVFQPYSLFLDLENANIITSLQVTGVDWSTVDPLVQEEVSVRLTFYFTKTVPSTGNPYIVGYPVHSKNPAVTDPLPFFAPTDIKFSTTANVQTPGLSTLNYLVTVNNRTPTTDPRAGIFSAPQAVAGAQGFSMVSADLFVNQYIEGIFLNEVQNAFGVSETFRTTGPSSWGLFHLPDSTTQQVGTDSGLIPINLTTTLSTVCAAVLSTAGDQVALTLTGQFSCQLDWNEDWGKLGNLWLATVSHQQPFTITLGFSGGTDGRIDVTVTVVKGDPVDNINKSTVAKISDAVLAVFDGPNGVGHAAALADQFASNLESAQLDSLAANITSGVNVLSKRVILPAGEIFSVASLHVDSSNNLVTRLTYNDSLPFHATPAPFKAPPAPAPFTFPKPEPSPYSTTINVPLTTTRKLTTLGEIQNATLTHLELAGAAGAAKPATPVTEVQDSIQMVVSTELMYQKISATPLNPAQRLQSLLDSSGNPILFSIGTDNLFYATYSTPQTSASSPLLKLTDASAQWNPILSMPTVKGLENATAQAFAAAQNPSDGSIYLVLAVTIDADTMNGDSRVFVSPPMPNDVTKSNWKTIGSSWVERPRPKSLSNVKVPIAKANLGTPGANGQDIPLLVLSTKTVTGTDHRFATHYLVDIDSSNTNVETLWTEYALPNDAATILDLAVGNHPIGDVPNSGFETRGTYALYKTAGGDTVLNFTTLLDTTFNQSFHFQLSVPADTQTIYAVTNSDSGFTDVYVGGGSQLGFFAASNQLSGSTSTPIGNVPNVAELAVSYAGDSVSIWALDSNNSLWRLQSDKLPSESTPISWSSPLVIRKDIAQITPIYNKAQNVQELITVDAKTSQPSHLVRDPTTTIWTQNLLPVASLDKLLTFPSYTTQIRINDAVGRGIPGQAAQLSADQFVSVVVNGEAYNVGNAPVGVSAGPSGKITIVQPVTSIESPYFHISFPNGTSPVTINPAAKVTDKLFAVKTKEDLMSAKDSLGNPVFSGASEDNLNTAASVINQLSAHQPSNNPRAFLSSSLRSTLNPVSTGAWGLSIRRGKATFVAGTQAKTLLQGSKLSATGIDPTASFGDFCEWFSNGVEDALDVTFEVIDDILTIGAKIAGAIIKFAIRTFVELIKAAAILVGKILGIDVSGFLAWLGALFDWDEIVRTGKCINNILTVGLVQVENQIQSFEPVVRQYFAQAKNNLKSLGPQVPSNSFSNNPINAPPDFSQVGTDVAKFASAIIDNPIVQFVEDKILNNGILNRLQSTISVDGLPDITTLINNFWTNVVQPALDELYKDGKTTFDDLNALFSLATGGQGIGNLSVLQVLERVGIDVLVLILDVIENIAVALLELAVDLLKVVGAFLDAQVNVPFFSALWKELIGSDFTLAGGACLIIAIPIHTALAGLTGKSKFFPDGFESFSWSQIEPFLHPPTASPSPNLLSAQLGVDLFWVRSIMPAINAAFSALYDGLTAYTLYTYQEPGEGEPQIQLGPLPVIMGILPVLALGSAITAIPECQGLYAGTGQDLAYGLQIVNCILKFVDFAKSAGLSFLPIKRAKNIKISDTDPFPQATGFLEVMLGGLVIITAWPNLATHPKQVTSTVCWDLDSTLDGIALGCAGGVRLAGTDPDPETKKIAQSILTIASCTGSVFSIIAGLIGAYEFGQGV</sequence>
<proteinExistence type="predicted"/>
<dbReference type="Proteomes" id="UP000294933">
    <property type="component" value="Unassembled WGS sequence"/>
</dbReference>
<dbReference type="OrthoDB" id="3235083at2759"/>
<accession>A0A4Y7PN71</accession>
<evidence type="ECO:0000313" key="2">
    <source>
        <dbReference type="Proteomes" id="UP000294933"/>
    </source>
</evidence>
<protein>
    <submittedName>
        <fullName evidence="1">Uncharacterized protein</fullName>
    </submittedName>
</protein>
<dbReference type="VEuPathDB" id="FungiDB:BD410DRAFT_795906"/>
<evidence type="ECO:0000313" key="1">
    <source>
        <dbReference type="EMBL" id="TDL15920.1"/>
    </source>
</evidence>
<gene>
    <name evidence="1" type="ORF">BD410DRAFT_795906</name>
</gene>
<dbReference type="STRING" id="50990.A0A4Y7PN71"/>
<keyword evidence="2" id="KW-1185">Reference proteome</keyword>
<organism evidence="1 2">
    <name type="scientific">Rickenella mellea</name>
    <dbReference type="NCBI Taxonomy" id="50990"/>
    <lineage>
        <taxon>Eukaryota</taxon>
        <taxon>Fungi</taxon>
        <taxon>Dikarya</taxon>
        <taxon>Basidiomycota</taxon>
        <taxon>Agaricomycotina</taxon>
        <taxon>Agaricomycetes</taxon>
        <taxon>Hymenochaetales</taxon>
        <taxon>Rickenellaceae</taxon>
        <taxon>Rickenella</taxon>
    </lineage>
</organism>
<dbReference type="EMBL" id="ML170257">
    <property type="protein sequence ID" value="TDL15920.1"/>
    <property type="molecule type" value="Genomic_DNA"/>
</dbReference>